<reference evidence="3" key="2">
    <citation type="submission" date="2025-08" db="UniProtKB">
        <authorList>
            <consortium name="RefSeq"/>
        </authorList>
    </citation>
    <scope>IDENTIFICATION</scope>
    <source>
        <tissue evidence="3">Leaf</tissue>
    </source>
</reference>
<dbReference type="PANTHER" id="PTHR32153">
    <property type="entry name" value="OJ000223_09.16 PROTEIN"/>
    <property type="match status" value="1"/>
</dbReference>
<reference evidence="2" key="1">
    <citation type="journal article" date="2014" name="Nat. Commun.">
        <title>The emerging biofuel crop Camelina sativa retains a highly undifferentiated hexaploid genome structure.</title>
        <authorList>
            <person name="Kagale S."/>
            <person name="Koh C."/>
            <person name="Nixon J."/>
            <person name="Bollina V."/>
            <person name="Clarke W.E."/>
            <person name="Tuteja R."/>
            <person name="Spillane C."/>
            <person name="Robinson S.J."/>
            <person name="Links M.G."/>
            <person name="Clarke C."/>
            <person name="Higgins E.E."/>
            <person name="Huebert T."/>
            <person name="Sharpe A.G."/>
            <person name="Parkin I.A."/>
        </authorList>
    </citation>
    <scope>NUCLEOTIDE SEQUENCE [LARGE SCALE GENOMIC DNA]</scope>
    <source>
        <strain evidence="2">cv. DH55</strain>
    </source>
</reference>
<evidence type="ECO:0000313" key="2">
    <source>
        <dbReference type="Proteomes" id="UP000694864"/>
    </source>
</evidence>
<name>A0ABM1RBL2_CAMSA</name>
<evidence type="ECO:0000313" key="3">
    <source>
        <dbReference type="RefSeq" id="XP_019096400.1"/>
    </source>
</evidence>
<gene>
    <name evidence="3" type="primary">LOC104767606</name>
</gene>
<evidence type="ECO:0000259" key="1">
    <source>
        <dbReference type="PROSITE" id="PS50181"/>
    </source>
</evidence>
<dbReference type="Gene3D" id="3.80.10.10">
    <property type="entry name" value="Ribonuclease Inhibitor"/>
    <property type="match status" value="1"/>
</dbReference>
<dbReference type="Pfam" id="PF00646">
    <property type="entry name" value="F-box"/>
    <property type="match status" value="1"/>
</dbReference>
<dbReference type="SUPFAM" id="SSF52047">
    <property type="entry name" value="RNI-like"/>
    <property type="match status" value="1"/>
</dbReference>
<organism evidence="2 3">
    <name type="scientific">Camelina sativa</name>
    <name type="common">False flax</name>
    <name type="synonym">Myagrum sativum</name>
    <dbReference type="NCBI Taxonomy" id="90675"/>
    <lineage>
        <taxon>Eukaryota</taxon>
        <taxon>Viridiplantae</taxon>
        <taxon>Streptophyta</taxon>
        <taxon>Embryophyta</taxon>
        <taxon>Tracheophyta</taxon>
        <taxon>Spermatophyta</taxon>
        <taxon>Magnoliopsida</taxon>
        <taxon>eudicotyledons</taxon>
        <taxon>Gunneridae</taxon>
        <taxon>Pentapetalae</taxon>
        <taxon>rosids</taxon>
        <taxon>malvids</taxon>
        <taxon>Brassicales</taxon>
        <taxon>Brassicaceae</taxon>
        <taxon>Camelineae</taxon>
        <taxon>Camelina</taxon>
    </lineage>
</organism>
<dbReference type="SUPFAM" id="SSF81383">
    <property type="entry name" value="F-box domain"/>
    <property type="match status" value="1"/>
</dbReference>
<dbReference type="SUPFAM" id="SSF50993">
    <property type="entry name" value="Peptidase/esterase 'gauge' domain"/>
    <property type="match status" value="1"/>
</dbReference>
<dbReference type="InterPro" id="IPR001810">
    <property type="entry name" value="F-box_dom"/>
</dbReference>
<dbReference type="RefSeq" id="XP_019096400.1">
    <property type="nucleotide sequence ID" value="XM_019240855.1"/>
</dbReference>
<proteinExistence type="predicted"/>
<sequence>MADDSNTAGEKVDLISTLPDEILQHILTLIPSKFAIRSSILSKRWRHVWCDTLSLSFDSKYEVYDTDSINETLTRYTSRKMMKFHLHTWYNGNDQEMDRLIKFLMSRNVENLLLDIFNYNRVEYKSPDVLYMSSSLKQLTFKFSCKMVIPRCSVVSWTSLKKLYLEDCALSAESMAAILSGCPVLESLTLYMCGELKVLDLSKSLCLRTLEIYPYSWVPGPTQILAPHIHNLRLTINSRLACTSFDVSYLAEARLEICIFILNNVEAGFLQDVVLKMLEKLQNVEKLTLGGNFLHILSFAEARGVPFPKLKVKDLTLDTVIFQYVIPSIERLLQNSPDLKKLTVRVKSTNSIRQDYALDDYLELQGFNPDQCWRSKDGACFNKIGCSIEPKHVTSLLELVLKNTKTLDNISVIFDERYPSFKLEEYLVMSISEGCDPVNKLYYCDMTSFAGGLKSFRGSSSFLPFIKLVDNFDAQYSVISNDETLFTFLTNKDSPKYKLVRVDLKGPNNWTNVVEEHEKDVLASPCAVNGNQLVACYMSDVKHILQIRDLKSGSLLHQ</sequence>
<keyword evidence="2" id="KW-1185">Reference proteome</keyword>
<dbReference type="InterPro" id="IPR036047">
    <property type="entry name" value="F-box-like_dom_sf"/>
</dbReference>
<dbReference type="Proteomes" id="UP000694864">
    <property type="component" value="Chromosome 19"/>
</dbReference>
<dbReference type="GeneID" id="104767606"/>
<dbReference type="CDD" id="cd22160">
    <property type="entry name" value="F-box_AtFBL13-like"/>
    <property type="match status" value="1"/>
</dbReference>
<dbReference type="InterPro" id="IPR044997">
    <property type="entry name" value="F-box_plant"/>
</dbReference>
<dbReference type="Pfam" id="PF24758">
    <property type="entry name" value="LRR_At5g56370"/>
    <property type="match status" value="1"/>
</dbReference>
<dbReference type="InterPro" id="IPR023302">
    <property type="entry name" value="Pept_S9A_N"/>
</dbReference>
<dbReference type="Gene3D" id="2.130.10.120">
    <property type="entry name" value="Prolyl oligopeptidase, N-terminal domain"/>
    <property type="match status" value="1"/>
</dbReference>
<dbReference type="InterPro" id="IPR053781">
    <property type="entry name" value="F-box_AtFBL13-like"/>
</dbReference>
<dbReference type="Gene3D" id="1.20.1280.50">
    <property type="match status" value="1"/>
</dbReference>
<dbReference type="Pfam" id="PF02897">
    <property type="entry name" value="Peptidase_S9_N"/>
    <property type="match status" value="1"/>
</dbReference>
<dbReference type="PROSITE" id="PS50181">
    <property type="entry name" value="FBOX"/>
    <property type="match status" value="1"/>
</dbReference>
<dbReference type="InterPro" id="IPR032675">
    <property type="entry name" value="LRR_dom_sf"/>
</dbReference>
<accession>A0ABM1RBL2</accession>
<protein>
    <submittedName>
        <fullName evidence="3">F-box/LRR-repeat protein At3g18150</fullName>
    </submittedName>
</protein>
<dbReference type="InterPro" id="IPR055411">
    <property type="entry name" value="LRR_FXL15/At3g58940/PEG3-like"/>
</dbReference>
<feature type="domain" description="F-box" evidence="1">
    <location>
        <begin position="12"/>
        <end position="64"/>
    </location>
</feature>